<evidence type="ECO:0000256" key="6">
    <source>
        <dbReference type="ARBA" id="ARBA00023015"/>
    </source>
</evidence>
<keyword evidence="4 9" id="KW-0863">Zinc-finger</keyword>
<dbReference type="EMBL" id="UFQS01004060">
    <property type="protein sequence ID" value="SSX16141.1"/>
    <property type="molecule type" value="Genomic_DNA"/>
</dbReference>
<dbReference type="PROSITE" id="PS51915">
    <property type="entry name" value="ZAD"/>
    <property type="match status" value="1"/>
</dbReference>
<reference evidence="15" key="2">
    <citation type="submission" date="2018-07" db="EMBL/GenBank/DDBJ databases">
        <authorList>
            <person name="Quirk P.G."/>
            <person name="Krulwich T.A."/>
        </authorList>
    </citation>
    <scope>NUCLEOTIDE SEQUENCE</scope>
</reference>
<reference evidence="14" key="1">
    <citation type="submission" date="2018-04" db="EMBL/GenBank/DDBJ databases">
        <authorList>
            <person name="Go L.Y."/>
            <person name="Mitchell J.A."/>
        </authorList>
    </citation>
    <scope>NUCLEOTIDE SEQUENCE</scope>
    <source>
        <tissue evidence="14">Whole organism</tissue>
    </source>
</reference>
<keyword evidence="5 10" id="KW-0862">Zinc</keyword>
<feature type="binding site" evidence="10">
    <location>
        <position position="9"/>
    </location>
    <ligand>
        <name>Zn(2+)</name>
        <dbReference type="ChEBI" id="CHEBI:29105"/>
    </ligand>
</feature>
<proteinExistence type="predicted"/>
<dbReference type="PANTHER" id="PTHR47772">
    <property type="entry name" value="ZINC FINGER PROTEIN 200"/>
    <property type="match status" value="1"/>
</dbReference>
<dbReference type="Gene3D" id="3.40.1800.20">
    <property type="match status" value="1"/>
</dbReference>
<evidence type="ECO:0000256" key="11">
    <source>
        <dbReference type="SAM" id="MobiDB-lite"/>
    </source>
</evidence>
<organism evidence="15">
    <name type="scientific">Culicoides sonorensis</name>
    <name type="common">Biting midge</name>
    <dbReference type="NCBI Taxonomy" id="179676"/>
    <lineage>
        <taxon>Eukaryota</taxon>
        <taxon>Metazoa</taxon>
        <taxon>Ecdysozoa</taxon>
        <taxon>Arthropoda</taxon>
        <taxon>Hexapoda</taxon>
        <taxon>Insecta</taxon>
        <taxon>Pterygota</taxon>
        <taxon>Neoptera</taxon>
        <taxon>Endopterygota</taxon>
        <taxon>Diptera</taxon>
        <taxon>Nematocera</taxon>
        <taxon>Chironomoidea</taxon>
        <taxon>Ceratopogonidae</taxon>
        <taxon>Ceratopogoninae</taxon>
        <taxon>Culicoides</taxon>
        <taxon>Monoculicoides</taxon>
    </lineage>
</organism>
<evidence type="ECO:0000256" key="7">
    <source>
        <dbReference type="ARBA" id="ARBA00023163"/>
    </source>
</evidence>
<dbReference type="InterPro" id="IPR013087">
    <property type="entry name" value="Znf_C2H2_type"/>
</dbReference>
<keyword evidence="6" id="KW-0805">Transcription regulation</keyword>
<evidence type="ECO:0000256" key="9">
    <source>
        <dbReference type="PROSITE-ProRule" id="PRU00042"/>
    </source>
</evidence>
<dbReference type="PROSITE" id="PS50157">
    <property type="entry name" value="ZINC_FINGER_C2H2_2"/>
    <property type="match status" value="5"/>
</dbReference>
<evidence type="ECO:0000256" key="2">
    <source>
        <dbReference type="ARBA" id="ARBA00022723"/>
    </source>
</evidence>
<dbReference type="PROSITE" id="PS00028">
    <property type="entry name" value="ZINC_FINGER_C2H2_1"/>
    <property type="match status" value="6"/>
</dbReference>
<evidence type="ECO:0000256" key="3">
    <source>
        <dbReference type="ARBA" id="ARBA00022737"/>
    </source>
</evidence>
<evidence type="ECO:0000259" key="12">
    <source>
        <dbReference type="PROSITE" id="PS50157"/>
    </source>
</evidence>
<dbReference type="GO" id="GO:0005634">
    <property type="term" value="C:nucleus"/>
    <property type="evidence" value="ECO:0007669"/>
    <property type="project" value="UniProtKB-SubCell"/>
</dbReference>
<dbReference type="PANTHER" id="PTHR47772:SF4">
    <property type="entry name" value="ZFP64 ZINC FINGER PROTEIN"/>
    <property type="match status" value="1"/>
</dbReference>
<dbReference type="SUPFAM" id="SSF57667">
    <property type="entry name" value="beta-beta-alpha zinc fingers"/>
    <property type="match status" value="2"/>
</dbReference>
<protein>
    <submittedName>
        <fullName evidence="15">CSON010044 protein</fullName>
    </submittedName>
</protein>
<feature type="domain" description="C2H2-type" evidence="12">
    <location>
        <begin position="367"/>
        <end position="395"/>
    </location>
</feature>
<feature type="binding site" evidence="10">
    <location>
        <position position="12"/>
    </location>
    <ligand>
        <name>Zn(2+)</name>
        <dbReference type="ChEBI" id="CHEBI:29105"/>
    </ligand>
</feature>
<gene>
    <name evidence="15" type="primary">CSON010044</name>
</gene>
<dbReference type="SMART" id="SM00868">
    <property type="entry name" value="zf-AD"/>
    <property type="match status" value="1"/>
</dbReference>
<dbReference type="AlphaFoldDB" id="A0A336N9J7"/>
<feature type="binding site" evidence="10">
    <location>
        <position position="55"/>
    </location>
    <ligand>
        <name>Zn(2+)</name>
        <dbReference type="ChEBI" id="CHEBI:29105"/>
    </ligand>
</feature>
<evidence type="ECO:0000256" key="5">
    <source>
        <dbReference type="ARBA" id="ARBA00022833"/>
    </source>
</evidence>
<dbReference type="Pfam" id="PF00096">
    <property type="entry name" value="zf-C2H2"/>
    <property type="match status" value="2"/>
</dbReference>
<evidence type="ECO:0000256" key="10">
    <source>
        <dbReference type="PROSITE-ProRule" id="PRU01263"/>
    </source>
</evidence>
<dbReference type="InterPro" id="IPR036236">
    <property type="entry name" value="Znf_C2H2_sf"/>
</dbReference>
<dbReference type="Gene3D" id="3.30.160.60">
    <property type="entry name" value="Classic Zinc Finger"/>
    <property type="match status" value="3"/>
</dbReference>
<accession>A0A336N9J7</accession>
<keyword evidence="8" id="KW-0539">Nucleus</keyword>
<feature type="region of interest" description="Disordered" evidence="11">
    <location>
        <begin position="114"/>
        <end position="141"/>
    </location>
</feature>
<evidence type="ECO:0000256" key="8">
    <source>
        <dbReference type="ARBA" id="ARBA00023242"/>
    </source>
</evidence>
<dbReference type="InterPro" id="IPR050636">
    <property type="entry name" value="C2H2-ZF_domain-containing"/>
</dbReference>
<feature type="compositionally biased region" description="Basic and acidic residues" evidence="11">
    <location>
        <begin position="124"/>
        <end position="141"/>
    </location>
</feature>
<feature type="domain" description="C2H2-type" evidence="12">
    <location>
        <begin position="395"/>
        <end position="422"/>
    </location>
</feature>
<keyword evidence="3" id="KW-0677">Repeat</keyword>
<evidence type="ECO:0000313" key="14">
    <source>
        <dbReference type="EMBL" id="SSX16141.1"/>
    </source>
</evidence>
<dbReference type="EMBL" id="UFQT01004060">
    <property type="protein sequence ID" value="SSX35468.1"/>
    <property type="molecule type" value="Genomic_DNA"/>
</dbReference>
<evidence type="ECO:0000313" key="15">
    <source>
        <dbReference type="EMBL" id="SSX35468.1"/>
    </source>
</evidence>
<feature type="domain" description="C2H2-type" evidence="12">
    <location>
        <begin position="161"/>
        <end position="189"/>
    </location>
</feature>
<feature type="domain" description="ZAD" evidence="13">
    <location>
        <begin position="7"/>
        <end position="79"/>
    </location>
</feature>
<evidence type="ECO:0000256" key="1">
    <source>
        <dbReference type="ARBA" id="ARBA00004123"/>
    </source>
</evidence>
<dbReference type="Pfam" id="PF07776">
    <property type="entry name" value="zf-AD"/>
    <property type="match status" value="1"/>
</dbReference>
<sequence>MKIEEHRICRLCAKSNPEIEDNLEIVNEIVCLKIEEILKIKIHSNDEFNLICLNCKNSVLNFHTFYKEVQDAQTFFNDKSLIISQIKVEPELFEEITVINSEINFIDESFTTTKNELSSDDEPSDKTSESEDESKEERKISNINDRKKFKEEQLINDFYKFQCHKCKIKLKSWKKYRKHMRINHDEKRPKISCCESQIEVAHLPLLGHFYFHTHPERLKCIPCDKQYNNIRSFEQHIRKSHSDKEKKEEPKVFCPECGIALVKRCLQSHLKIHQPRVKLQCDICKKLLQSRKAMLYHMTQQHLPKNPNIDEILCNICAKSFATKDRFNHHFRYYHDETTGKCPDCDVVMRLENLRVHRKRVHEVKKVSCPICFKEFKNNDRLRGHKIKVHVEPKFECDICQKKYKTKDKMQEHRSTHFNELRFKCDLCDHMNNDYGNMTKHRKTKHRDMPYPAPGTARRIFEIARH</sequence>
<keyword evidence="2 10" id="KW-0479">Metal-binding</keyword>
<dbReference type="OMA" id="VCQSCSY"/>
<dbReference type="SUPFAM" id="SSF57716">
    <property type="entry name" value="Glucocorticoid receptor-like (DNA-binding domain)"/>
    <property type="match status" value="1"/>
</dbReference>
<evidence type="ECO:0000259" key="13">
    <source>
        <dbReference type="PROSITE" id="PS51915"/>
    </source>
</evidence>
<dbReference type="InterPro" id="IPR012934">
    <property type="entry name" value="Znf_AD"/>
</dbReference>
<keyword evidence="7" id="KW-0804">Transcription</keyword>
<feature type="domain" description="C2H2-type" evidence="12">
    <location>
        <begin position="218"/>
        <end position="246"/>
    </location>
</feature>
<comment type="subcellular location">
    <subcellularLocation>
        <location evidence="1">Nucleus</location>
    </subcellularLocation>
</comment>
<feature type="binding site" evidence="10">
    <location>
        <position position="52"/>
    </location>
    <ligand>
        <name>Zn(2+)</name>
        <dbReference type="ChEBI" id="CHEBI:29105"/>
    </ligand>
</feature>
<name>A0A336N9J7_CULSO</name>
<dbReference type="VEuPathDB" id="VectorBase:CSON010044"/>
<feature type="domain" description="C2H2-type" evidence="12">
    <location>
        <begin position="312"/>
        <end position="340"/>
    </location>
</feature>
<dbReference type="GO" id="GO:0008270">
    <property type="term" value="F:zinc ion binding"/>
    <property type="evidence" value="ECO:0007669"/>
    <property type="project" value="UniProtKB-UniRule"/>
</dbReference>
<evidence type="ECO:0000256" key="4">
    <source>
        <dbReference type="ARBA" id="ARBA00022771"/>
    </source>
</evidence>
<dbReference type="SMART" id="SM00355">
    <property type="entry name" value="ZnF_C2H2"/>
    <property type="match status" value="9"/>
</dbReference>